<dbReference type="Pfam" id="PF00270">
    <property type="entry name" value="DEAD"/>
    <property type="match status" value="1"/>
</dbReference>
<protein>
    <recommendedName>
        <fullName evidence="5">Helicase ATP-binding domain-containing protein</fullName>
    </recommendedName>
</protein>
<comment type="caution">
    <text evidence="6">The sequence shown here is derived from an EMBL/GenBank/DDBJ whole genome shotgun (WGS) entry which is preliminary data.</text>
</comment>
<dbReference type="InterPro" id="IPR027417">
    <property type="entry name" value="P-loop_NTPase"/>
</dbReference>
<evidence type="ECO:0000313" key="7">
    <source>
        <dbReference type="Proteomes" id="UP000615593"/>
    </source>
</evidence>
<evidence type="ECO:0000256" key="1">
    <source>
        <dbReference type="ARBA" id="ARBA00022741"/>
    </source>
</evidence>
<sequence>MPFKKLHPEIKAKLAELEVDAPTKLQQKCIPVIKSGMNTYCIAPKNAGKTTSLILTTLHQLKCEAVGDAPRAIVLVENKEKALAIYEEFLTYTRHTSVRPYVAHEKMHIDLQKSELLEGIDILISTPKNLNKLFLLNGVHTSQLKLVSIDDAEFLFQQTDYAALLSITQSIIKCQYVLYAEEMHAKLQRFDNYFMEYSKKIVLS</sequence>
<keyword evidence="4" id="KW-0067">ATP-binding</keyword>
<dbReference type="SUPFAM" id="SSF52540">
    <property type="entry name" value="P-loop containing nucleoside triphosphate hydrolases"/>
    <property type="match status" value="1"/>
</dbReference>
<dbReference type="PANTHER" id="PTHR47960">
    <property type="entry name" value="DEAD-BOX ATP-DEPENDENT RNA HELICASE 50"/>
    <property type="match status" value="1"/>
</dbReference>
<dbReference type="PROSITE" id="PS51192">
    <property type="entry name" value="HELICASE_ATP_BIND_1"/>
    <property type="match status" value="1"/>
</dbReference>
<dbReference type="RefSeq" id="WP_027883909.1">
    <property type="nucleotide sequence ID" value="NZ_BMWY01000002.1"/>
</dbReference>
<dbReference type="Gene3D" id="3.40.50.300">
    <property type="entry name" value="P-loop containing nucleotide triphosphate hydrolases"/>
    <property type="match status" value="1"/>
</dbReference>
<dbReference type="InterPro" id="IPR011545">
    <property type="entry name" value="DEAD/DEAH_box_helicase_dom"/>
</dbReference>
<dbReference type="EMBL" id="BMWY01000002">
    <property type="protein sequence ID" value="GGZ49781.1"/>
    <property type="molecule type" value="Genomic_DNA"/>
</dbReference>
<feature type="domain" description="Helicase ATP-binding" evidence="5">
    <location>
        <begin position="30"/>
        <end position="204"/>
    </location>
</feature>
<evidence type="ECO:0000256" key="4">
    <source>
        <dbReference type="ARBA" id="ARBA00022840"/>
    </source>
</evidence>
<dbReference type="GeneID" id="94368570"/>
<keyword evidence="2" id="KW-0378">Hydrolase</keyword>
<evidence type="ECO:0000256" key="3">
    <source>
        <dbReference type="ARBA" id="ARBA00022806"/>
    </source>
</evidence>
<evidence type="ECO:0000313" key="6">
    <source>
        <dbReference type="EMBL" id="GGZ49781.1"/>
    </source>
</evidence>
<name>A0ABQ3BLB9_9FLAO</name>
<dbReference type="Proteomes" id="UP000615593">
    <property type="component" value="Unassembled WGS sequence"/>
</dbReference>
<gene>
    <name evidence="6" type="ORF">GCM10008088_09050</name>
</gene>
<dbReference type="InterPro" id="IPR014001">
    <property type="entry name" value="Helicase_ATP-bd"/>
</dbReference>
<evidence type="ECO:0000256" key="2">
    <source>
        <dbReference type="ARBA" id="ARBA00022801"/>
    </source>
</evidence>
<organism evidence="6 7">
    <name type="scientific">Mesonia mobilis</name>
    <dbReference type="NCBI Taxonomy" id="369791"/>
    <lineage>
        <taxon>Bacteria</taxon>
        <taxon>Pseudomonadati</taxon>
        <taxon>Bacteroidota</taxon>
        <taxon>Flavobacteriia</taxon>
        <taxon>Flavobacteriales</taxon>
        <taxon>Flavobacteriaceae</taxon>
        <taxon>Mesonia</taxon>
    </lineage>
</organism>
<reference evidence="7" key="1">
    <citation type="journal article" date="2019" name="Int. J. Syst. Evol. Microbiol.">
        <title>The Global Catalogue of Microorganisms (GCM) 10K type strain sequencing project: providing services to taxonomists for standard genome sequencing and annotation.</title>
        <authorList>
            <consortium name="The Broad Institute Genomics Platform"/>
            <consortium name="The Broad Institute Genome Sequencing Center for Infectious Disease"/>
            <person name="Wu L."/>
            <person name="Ma J."/>
        </authorList>
    </citation>
    <scope>NUCLEOTIDE SEQUENCE [LARGE SCALE GENOMIC DNA]</scope>
    <source>
        <strain evidence="7">KCTC 12708</strain>
    </source>
</reference>
<evidence type="ECO:0000259" key="5">
    <source>
        <dbReference type="PROSITE" id="PS51192"/>
    </source>
</evidence>
<proteinExistence type="predicted"/>
<keyword evidence="7" id="KW-1185">Reference proteome</keyword>
<keyword evidence="3" id="KW-0347">Helicase</keyword>
<dbReference type="SMART" id="SM00487">
    <property type="entry name" value="DEXDc"/>
    <property type="match status" value="1"/>
</dbReference>
<accession>A0ABQ3BLB9</accession>
<keyword evidence="1" id="KW-0547">Nucleotide-binding</keyword>